<organism evidence="3">
    <name type="scientific">Ostreococcus mediterraneus</name>
    <dbReference type="NCBI Taxonomy" id="1486918"/>
    <lineage>
        <taxon>Eukaryota</taxon>
        <taxon>Viridiplantae</taxon>
        <taxon>Chlorophyta</taxon>
        <taxon>Mamiellophyceae</taxon>
        <taxon>Mamiellales</taxon>
        <taxon>Bathycoccaceae</taxon>
        <taxon>Ostreococcus</taxon>
    </lineage>
</organism>
<dbReference type="AlphaFoldDB" id="A0A7S0KHN3"/>
<dbReference type="EMBL" id="HBEW01002854">
    <property type="protein sequence ID" value="CAD8579592.1"/>
    <property type="molecule type" value="Transcribed_RNA"/>
</dbReference>
<evidence type="ECO:0000256" key="1">
    <source>
        <dbReference type="SAM" id="Coils"/>
    </source>
</evidence>
<dbReference type="GO" id="GO:0010564">
    <property type="term" value="P:regulation of cell cycle process"/>
    <property type="evidence" value="ECO:0007669"/>
    <property type="project" value="TreeGrafter"/>
</dbReference>
<evidence type="ECO:0000313" key="3">
    <source>
        <dbReference type="EMBL" id="CAD8579592.1"/>
    </source>
</evidence>
<reference evidence="3" key="1">
    <citation type="submission" date="2021-01" db="EMBL/GenBank/DDBJ databases">
        <authorList>
            <person name="Corre E."/>
            <person name="Pelletier E."/>
            <person name="Niang G."/>
            <person name="Scheremetjew M."/>
            <person name="Finn R."/>
            <person name="Kale V."/>
            <person name="Holt S."/>
            <person name="Cochrane G."/>
            <person name="Meng A."/>
            <person name="Brown T."/>
            <person name="Cohen L."/>
        </authorList>
    </citation>
    <scope>NUCLEOTIDE SEQUENCE</scope>
    <source>
        <strain evidence="3">Clade-D-RCC2572</strain>
    </source>
</reference>
<feature type="coiled-coil region" evidence="1">
    <location>
        <begin position="712"/>
        <end position="739"/>
    </location>
</feature>
<sequence length="766" mass="83776">MGAALTWRRSAARARVLARGDAVVKITCASRDGAVKHGFCVIPSGIGKDELGARTTASRSRSERWIPLRGATTATGSGDGRGVEVLVRVESRVLGGARDGGGDEDVVRQGVGREERRAAECEAKIDDVDDVDDVSDVVDDDDDDVDDDDVDEEANAVPFAIRRQPREPNAEVSGRLHAFALRVTLESFERAKIKGTSTASRFAANIGADDALANIIGLERARARCMVRTGSTRVMRGGDVAPFPDGAARVEFACAPATLAAALARAPTIVLDLWAVNDESNVASAAVALDELVHAPEVRFRVEATNDAGDVVGFARVTARLDERGTLSSPASPRRGVTSIDAAVSPVPVPSTVKPPAPTAKAQTRHLVVGTSPERDRERDPRSGVEYKVAYDLEVWKHQHMNAFMDELRDKEAARMKILEDEWRVRETRRARDAEDAAQRAATMERKLKDAAHALEMRERKLVELEESIEHRKNKLERDAARAQDEARDVVRRNVESSEHRVEMEKHKAKEAIRERDALHRRLEHAEARVIEIEGAFAAHKKAQLETSEAALQAELARLTPRCEAAEARALEESQSKERYKGQLTKMARQVVALERERTHLRRAIDRAGINISSRAHAAPSANEFISEMLAGEGAESDAFMASFRADVNAVAAGGAFQSASYVQPLKTSRPSKPLSTSTVVGDDHPSRGAMRAEDGDFNHVENFAPIRHTSNAASLQEIRAAEKEVRRLVTERGDLMRTGMYSSGDKIISMIDARIEELTDRIASV</sequence>
<dbReference type="InterPro" id="IPR039893">
    <property type="entry name" value="CEP120-like"/>
</dbReference>
<feature type="region of interest" description="Disordered" evidence="2">
    <location>
        <begin position="667"/>
        <end position="688"/>
    </location>
</feature>
<accession>A0A7S0KHN3</accession>
<proteinExistence type="predicted"/>
<feature type="compositionally biased region" description="Basic and acidic residues" evidence="2">
    <location>
        <begin position="373"/>
        <end position="383"/>
    </location>
</feature>
<evidence type="ECO:0000256" key="2">
    <source>
        <dbReference type="SAM" id="MobiDB-lite"/>
    </source>
</evidence>
<dbReference type="PANTHER" id="PTHR21574:SF0">
    <property type="entry name" value="CENTROSOMAL PROTEIN OF 120 KDA"/>
    <property type="match status" value="1"/>
</dbReference>
<evidence type="ECO:0008006" key="4">
    <source>
        <dbReference type="Google" id="ProtNLM"/>
    </source>
</evidence>
<feature type="compositionally biased region" description="Pro residues" evidence="2">
    <location>
        <begin position="347"/>
        <end position="358"/>
    </location>
</feature>
<feature type="coiled-coil region" evidence="1">
    <location>
        <begin position="577"/>
        <end position="604"/>
    </location>
</feature>
<dbReference type="GO" id="GO:0005815">
    <property type="term" value="C:microtubule organizing center"/>
    <property type="evidence" value="ECO:0007669"/>
    <property type="project" value="TreeGrafter"/>
</dbReference>
<protein>
    <recommendedName>
        <fullName evidence="4">DUF3668 domain-containing protein</fullName>
    </recommendedName>
</protein>
<name>A0A7S0KHN3_9CHLO</name>
<gene>
    <name evidence="3" type="ORF">OMED0929_LOCUS2351</name>
</gene>
<feature type="compositionally biased region" description="Polar residues" evidence="2">
    <location>
        <begin position="667"/>
        <end position="680"/>
    </location>
</feature>
<keyword evidence="1" id="KW-0175">Coiled coil</keyword>
<feature type="coiled-coil region" evidence="1">
    <location>
        <begin position="434"/>
        <end position="529"/>
    </location>
</feature>
<feature type="region of interest" description="Disordered" evidence="2">
    <location>
        <begin position="347"/>
        <end position="383"/>
    </location>
</feature>
<dbReference type="PANTHER" id="PTHR21574">
    <property type="entry name" value="CENTROSOMAL PROTEIN OF 120 KDA"/>
    <property type="match status" value="1"/>
</dbReference>